<feature type="transmembrane region" description="Helical" evidence="2">
    <location>
        <begin position="55"/>
        <end position="74"/>
    </location>
</feature>
<feature type="transmembrane region" description="Helical" evidence="2">
    <location>
        <begin position="109"/>
        <end position="127"/>
    </location>
</feature>
<feature type="transmembrane region" description="Helical" evidence="2">
    <location>
        <begin position="86"/>
        <end position="102"/>
    </location>
</feature>
<keyword evidence="2" id="KW-0472">Membrane</keyword>
<gene>
    <name evidence="3" type="ORF">SCFA_910006</name>
</gene>
<sequence length="191" mass="21112">MKRVITGRSVLFGFFLVAFIIVFEIVLERLKLPAWPAFMVMICFFIEHEDPGSMLRILIGGLAGIGCAVLLKHFEPVFAPYLGAEASRLLFIGVFVYAIVLFKDVLPPVFNAFAFLFFLVASIASRAPNPEPYVWMGVEIVVGSIFIAGILGINRLVDTILDDEEKTNEPTRSIESSFPVKKTAGEPDAKP</sequence>
<evidence type="ECO:0000256" key="2">
    <source>
        <dbReference type="SAM" id="Phobius"/>
    </source>
</evidence>
<keyword evidence="2" id="KW-0812">Transmembrane</keyword>
<proteinExistence type="predicted"/>
<dbReference type="EMBL" id="CAADRM010000160">
    <property type="protein sequence ID" value="VFU18884.1"/>
    <property type="molecule type" value="Genomic_DNA"/>
</dbReference>
<protein>
    <submittedName>
        <fullName evidence="3">Uncharacterized protein</fullName>
    </submittedName>
</protein>
<accession>A0A485M7F6</accession>
<keyword evidence="2" id="KW-1133">Transmembrane helix</keyword>
<organism evidence="3">
    <name type="scientific">anaerobic digester metagenome</name>
    <dbReference type="NCBI Taxonomy" id="1263854"/>
    <lineage>
        <taxon>unclassified sequences</taxon>
        <taxon>metagenomes</taxon>
        <taxon>ecological metagenomes</taxon>
    </lineage>
</organism>
<evidence type="ECO:0000313" key="3">
    <source>
        <dbReference type="EMBL" id="VFU18884.1"/>
    </source>
</evidence>
<feature type="region of interest" description="Disordered" evidence="1">
    <location>
        <begin position="166"/>
        <end position="191"/>
    </location>
</feature>
<reference evidence="3" key="1">
    <citation type="submission" date="2019-03" db="EMBL/GenBank/DDBJ databases">
        <authorList>
            <person name="Hao L."/>
        </authorList>
    </citation>
    <scope>NUCLEOTIDE SEQUENCE</scope>
</reference>
<feature type="transmembrane region" description="Helical" evidence="2">
    <location>
        <begin position="133"/>
        <end position="153"/>
    </location>
</feature>
<dbReference type="AlphaFoldDB" id="A0A485M7F6"/>
<evidence type="ECO:0000256" key="1">
    <source>
        <dbReference type="SAM" id="MobiDB-lite"/>
    </source>
</evidence>
<feature type="transmembrane region" description="Helical" evidence="2">
    <location>
        <begin position="9"/>
        <end position="26"/>
    </location>
</feature>
<name>A0A485M7F6_9ZZZZ</name>